<dbReference type="InterPro" id="IPR002347">
    <property type="entry name" value="SDR_fam"/>
</dbReference>
<organism evidence="1 2">
    <name type="scientific">Metabacillus sediminis</name>
    <dbReference type="NCBI Taxonomy" id="3117746"/>
    <lineage>
        <taxon>Bacteria</taxon>
        <taxon>Bacillati</taxon>
        <taxon>Bacillota</taxon>
        <taxon>Bacilli</taxon>
        <taxon>Bacillales</taxon>
        <taxon>Bacillaceae</taxon>
        <taxon>Metabacillus</taxon>
    </lineage>
</organism>
<dbReference type="Proteomes" id="UP001377337">
    <property type="component" value="Chromosome"/>
</dbReference>
<dbReference type="PANTHER" id="PTHR43431:SF1">
    <property type="entry name" value="OS08G0476300 PROTEIN"/>
    <property type="match status" value="1"/>
</dbReference>
<gene>
    <name evidence="1" type="ORF">WCV65_01260</name>
</gene>
<keyword evidence="2" id="KW-1185">Reference proteome</keyword>
<name>A0ABZ2NI23_9BACI</name>
<dbReference type="EMBL" id="CP147407">
    <property type="protein sequence ID" value="WXB97174.1"/>
    <property type="molecule type" value="Genomic_DNA"/>
</dbReference>
<dbReference type="RefSeq" id="WP_338779414.1">
    <property type="nucleotide sequence ID" value="NZ_CP147407.1"/>
</dbReference>
<accession>A0ABZ2NI23</accession>
<evidence type="ECO:0000313" key="1">
    <source>
        <dbReference type="EMBL" id="WXB97174.1"/>
    </source>
</evidence>
<protein>
    <submittedName>
        <fullName evidence="1">SDR family NAD(P)-dependent oxidoreductase</fullName>
    </submittedName>
</protein>
<dbReference type="PANTHER" id="PTHR43431">
    <property type="entry name" value="OXIDOREDUCTASE, SHORT CHAIN DEHYDROGENASE/REDUCTASE FAMILY (AFU_ORTHOLOGUE AFUA_5G14000)"/>
    <property type="match status" value="1"/>
</dbReference>
<dbReference type="Gene3D" id="3.40.50.720">
    <property type="entry name" value="NAD(P)-binding Rossmann-like Domain"/>
    <property type="match status" value="1"/>
</dbReference>
<evidence type="ECO:0000313" key="2">
    <source>
        <dbReference type="Proteomes" id="UP001377337"/>
    </source>
</evidence>
<dbReference type="SUPFAM" id="SSF51735">
    <property type="entry name" value="NAD(P)-binding Rossmann-fold domains"/>
    <property type="match status" value="1"/>
</dbReference>
<dbReference type="PRINTS" id="PR00081">
    <property type="entry name" value="GDHRDH"/>
</dbReference>
<reference evidence="1 2" key="1">
    <citation type="submission" date="2024-02" db="EMBL/GenBank/DDBJ databases">
        <title>Seven novel Bacillus-like species.</title>
        <authorList>
            <person name="Liu G."/>
        </authorList>
    </citation>
    <scope>NUCLEOTIDE SEQUENCE [LARGE SCALE GENOMIC DNA]</scope>
    <source>
        <strain evidence="1 2">FJAT-52054</strain>
    </source>
</reference>
<proteinExistence type="predicted"/>
<sequence length="240" mass="25489">MNKTMIIVGAGEGISMAAAKKFGKEGYSVALIARRKEALDQYVSELAEDGVEAKGFQGDASDENSLSEAISAAIEMFGSVHVLLYNAAAGTPGKPTSLTADDLTRDFSVSVGGALTSVKAVLPAMEKTGGGSILLTGGGLALHPYADYSSLAIGKAGIRNLAYSLSQELEPKGIYVGTLTIKGFVQEGTNFSSKNIAERYFQMHAEKRNLRLFLKGNNQRSRLSDCRAAFFKNLLIHGLE</sequence>
<dbReference type="InterPro" id="IPR036291">
    <property type="entry name" value="NAD(P)-bd_dom_sf"/>
</dbReference>
<dbReference type="Pfam" id="PF00106">
    <property type="entry name" value="adh_short"/>
    <property type="match status" value="1"/>
</dbReference>